<keyword evidence="3" id="KW-1185">Reference proteome</keyword>
<feature type="region of interest" description="Disordered" evidence="1">
    <location>
        <begin position="1"/>
        <end position="41"/>
    </location>
</feature>
<evidence type="ECO:0000256" key="1">
    <source>
        <dbReference type="SAM" id="MobiDB-lite"/>
    </source>
</evidence>
<dbReference type="RefSeq" id="XP_011675279.2">
    <property type="nucleotide sequence ID" value="XM_011676977.2"/>
</dbReference>
<evidence type="ECO:0000313" key="3">
    <source>
        <dbReference type="Proteomes" id="UP000007110"/>
    </source>
</evidence>
<organism evidence="2 3">
    <name type="scientific">Strongylocentrotus purpuratus</name>
    <name type="common">Purple sea urchin</name>
    <dbReference type="NCBI Taxonomy" id="7668"/>
    <lineage>
        <taxon>Eukaryota</taxon>
        <taxon>Metazoa</taxon>
        <taxon>Echinodermata</taxon>
        <taxon>Eleutherozoa</taxon>
        <taxon>Echinozoa</taxon>
        <taxon>Echinoidea</taxon>
        <taxon>Euechinoidea</taxon>
        <taxon>Echinacea</taxon>
        <taxon>Camarodonta</taxon>
        <taxon>Echinidea</taxon>
        <taxon>Strongylocentrotidae</taxon>
        <taxon>Strongylocentrotus</taxon>
    </lineage>
</organism>
<dbReference type="AlphaFoldDB" id="A0A7M7HPP3"/>
<feature type="compositionally biased region" description="Polar residues" evidence="1">
    <location>
        <begin position="11"/>
        <end position="33"/>
    </location>
</feature>
<dbReference type="EnsemblMetazoa" id="XM_011676977">
    <property type="protein sequence ID" value="XP_011675279"/>
    <property type="gene ID" value="LOC105443619"/>
</dbReference>
<feature type="compositionally biased region" description="Low complexity" evidence="1">
    <location>
        <begin position="1"/>
        <end position="10"/>
    </location>
</feature>
<accession>A0A7M7HPP3</accession>
<dbReference type="Proteomes" id="UP000007110">
    <property type="component" value="Unassembled WGS sequence"/>
</dbReference>
<reference evidence="2" key="2">
    <citation type="submission" date="2021-01" db="UniProtKB">
        <authorList>
            <consortium name="EnsemblMetazoa"/>
        </authorList>
    </citation>
    <scope>IDENTIFICATION</scope>
</reference>
<reference evidence="3" key="1">
    <citation type="submission" date="2015-02" db="EMBL/GenBank/DDBJ databases">
        <title>Genome sequencing for Strongylocentrotus purpuratus.</title>
        <authorList>
            <person name="Murali S."/>
            <person name="Liu Y."/>
            <person name="Vee V."/>
            <person name="English A."/>
            <person name="Wang M."/>
            <person name="Skinner E."/>
            <person name="Han Y."/>
            <person name="Muzny D.M."/>
            <person name="Worley K.C."/>
            <person name="Gibbs R.A."/>
        </authorList>
    </citation>
    <scope>NUCLEOTIDE SEQUENCE</scope>
</reference>
<proteinExistence type="predicted"/>
<sequence>MTTSSSSLTSADTQRLPTGPGDSTNCSTSSQEDGTSRDLSHATNYEFPIKHRRADEADDKSSTSDLLSSCAYLPFVDNISCSSQDNSNSGHTLGSTQCQTQATPLEQSYLTTCCKGHSQAMSTSCASGTSTNTQTRAPSTSTVVQNGPDNNTSQQETVYGDYPMALVVLSGNHDDSRKDVEQCFPGKTIASVDDWKLLKKNWHLFTAILIDVGKPTTPDGNQKVEGAVSACLKNMYEKMNVALLMPIPAAPLSAFESRVYQLAQSHRLRNFQYSRESGGRLIFDDGTKNRMVHWLGECSDRYASFLESSPDGLGRRIIGAISSAFGGSRK</sequence>
<name>A0A7M7HPP3_STRPU</name>
<evidence type="ECO:0000313" key="2">
    <source>
        <dbReference type="EnsemblMetazoa" id="XP_011675279"/>
    </source>
</evidence>
<dbReference type="InParanoid" id="A0A7M7HPP3"/>
<protein>
    <submittedName>
        <fullName evidence="2">Uncharacterized protein</fullName>
    </submittedName>
</protein>
<dbReference type="KEGG" id="spu:105443619"/>
<dbReference type="GeneID" id="105443619"/>
<feature type="region of interest" description="Disordered" evidence="1">
    <location>
        <begin position="125"/>
        <end position="152"/>
    </location>
</feature>